<accession>I3S9P3</accession>
<dbReference type="EMBL" id="BT137190">
    <property type="protein sequence ID" value="AFK36985.1"/>
    <property type="molecule type" value="mRNA"/>
</dbReference>
<dbReference type="AlphaFoldDB" id="I3S9P3"/>
<proteinExistence type="evidence at transcript level"/>
<gene>
    <name evidence="2" type="ORF">MtrunA17_Chr4g0038991</name>
</gene>
<dbReference type="EMBL" id="PSQE01000004">
    <property type="protein sequence ID" value="RHN61654.1"/>
    <property type="molecule type" value="Genomic_DNA"/>
</dbReference>
<dbReference type="Gramene" id="rna24141">
    <property type="protein sequence ID" value="RHN61654.1"/>
    <property type="gene ID" value="gene24141"/>
</dbReference>
<evidence type="ECO:0000313" key="2">
    <source>
        <dbReference type="EMBL" id="RHN61654.1"/>
    </source>
</evidence>
<organism evidence="1">
    <name type="scientific">Medicago truncatula</name>
    <name type="common">Barrel medic</name>
    <name type="synonym">Medicago tribuloides</name>
    <dbReference type="NCBI Taxonomy" id="3880"/>
    <lineage>
        <taxon>Eukaryota</taxon>
        <taxon>Viridiplantae</taxon>
        <taxon>Streptophyta</taxon>
        <taxon>Embryophyta</taxon>
        <taxon>Tracheophyta</taxon>
        <taxon>Spermatophyta</taxon>
        <taxon>Magnoliopsida</taxon>
        <taxon>eudicotyledons</taxon>
        <taxon>Gunneridae</taxon>
        <taxon>Pentapetalae</taxon>
        <taxon>rosids</taxon>
        <taxon>fabids</taxon>
        <taxon>Fabales</taxon>
        <taxon>Fabaceae</taxon>
        <taxon>Papilionoideae</taxon>
        <taxon>50 kb inversion clade</taxon>
        <taxon>NPAAA clade</taxon>
        <taxon>Hologalegina</taxon>
        <taxon>IRL clade</taxon>
        <taxon>Trifolieae</taxon>
        <taxon>Medicago</taxon>
    </lineage>
</organism>
<name>I3S9P3_MEDTR</name>
<sequence>MWKHYQLRHYLHHQMAIHSRTQLSSHRYPQLSQEQHILSLIGHQRGFGTQHHCFLVV</sequence>
<evidence type="ECO:0000313" key="1">
    <source>
        <dbReference type="EMBL" id="AFK36985.1"/>
    </source>
</evidence>
<dbReference type="Proteomes" id="UP000265566">
    <property type="component" value="Chromosome 4"/>
</dbReference>
<protein>
    <submittedName>
        <fullName evidence="1">Uncharacterized protein</fullName>
    </submittedName>
</protein>
<reference evidence="2" key="2">
    <citation type="journal article" date="2018" name="Nat. Plants">
        <title>Whole-genome landscape of Medicago truncatula symbiotic genes.</title>
        <authorList>
            <person name="Pecrix Y."/>
            <person name="Gamas P."/>
            <person name="Carrere S."/>
        </authorList>
    </citation>
    <scope>NUCLEOTIDE SEQUENCE</scope>
    <source>
        <tissue evidence="2">Leaves</tissue>
    </source>
</reference>
<reference evidence="1" key="1">
    <citation type="submission" date="2012-05" db="EMBL/GenBank/DDBJ databases">
        <authorList>
            <person name="Krishnakumar V."/>
            <person name="Cheung F."/>
            <person name="Xiao Y."/>
            <person name="Chan A."/>
            <person name="Moskal W.A."/>
            <person name="Town C.D."/>
        </authorList>
    </citation>
    <scope>NUCLEOTIDE SEQUENCE</scope>
</reference>